<dbReference type="EMBL" id="LR797534">
    <property type="protein sequence ID" value="CAB4222939.1"/>
    <property type="molecule type" value="Genomic_DNA"/>
</dbReference>
<dbReference type="EMBL" id="LR796944">
    <property type="protein sequence ID" value="CAB4176949.1"/>
    <property type="molecule type" value="Genomic_DNA"/>
</dbReference>
<evidence type="ECO:0000313" key="4">
    <source>
        <dbReference type="EMBL" id="CAB4222939.1"/>
    </source>
</evidence>
<dbReference type="EMBL" id="LR796815">
    <property type="protein sequence ID" value="CAB4168120.1"/>
    <property type="molecule type" value="Genomic_DNA"/>
</dbReference>
<dbReference type="EMBL" id="LR796858">
    <property type="protein sequence ID" value="CAB4170518.1"/>
    <property type="molecule type" value="Genomic_DNA"/>
</dbReference>
<accession>A0A6J5T5K3</accession>
<evidence type="ECO:0000313" key="2">
    <source>
        <dbReference type="EMBL" id="CAB4170518.1"/>
    </source>
</evidence>
<evidence type="ECO:0000313" key="1">
    <source>
        <dbReference type="EMBL" id="CAB4168120.1"/>
    </source>
</evidence>
<sequence>MYKQWERTIKEVDGEYIIELPDDLLEYADLKVGDQIDWIDNKDGSFTLSKVKEVNVLVETIQQYRMRYVIKCPVDNPQYALDTIYSGEHDDELTQKDLGQVVVSYRVVTEDEIDSIKEEDK</sequence>
<proteinExistence type="predicted"/>
<organism evidence="4">
    <name type="scientific">uncultured Caudovirales phage</name>
    <dbReference type="NCBI Taxonomy" id="2100421"/>
    <lineage>
        <taxon>Viruses</taxon>
        <taxon>Duplodnaviria</taxon>
        <taxon>Heunggongvirae</taxon>
        <taxon>Uroviricota</taxon>
        <taxon>Caudoviricetes</taxon>
        <taxon>Peduoviridae</taxon>
        <taxon>Maltschvirus</taxon>
        <taxon>Maltschvirus maltsch</taxon>
    </lineage>
</organism>
<evidence type="ECO:0000313" key="3">
    <source>
        <dbReference type="EMBL" id="CAB4176949.1"/>
    </source>
</evidence>
<protein>
    <submittedName>
        <fullName evidence="4">Uncharacterized protein</fullName>
    </submittedName>
</protein>
<gene>
    <name evidence="4" type="ORF">UFOVP1666_3</name>
    <name evidence="1" type="ORF">UFOVP867_156</name>
    <name evidence="2" type="ORF">UFOVP913_42</name>
    <name evidence="3" type="ORF">UFOVP993_95</name>
</gene>
<reference evidence="4" key="1">
    <citation type="submission" date="2020-05" db="EMBL/GenBank/DDBJ databases">
        <authorList>
            <person name="Chiriac C."/>
            <person name="Salcher M."/>
            <person name="Ghai R."/>
            <person name="Kavagutti S V."/>
        </authorList>
    </citation>
    <scope>NUCLEOTIDE SEQUENCE</scope>
</reference>
<name>A0A6J5T5K3_9CAUD</name>